<protein>
    <submittedName>
        <fullName evidence="1">Uncharacterized protein</fullName>
    </submittedName>
</protein>
<proteinExistence type="predicted"/>
<reference evidence="1" key="2">
    <citation type="submission" date="2020-07" db="EMBL/GenBank/DDBJ databases">
        <authorList>
            <person name="Vera ALvarez R."/>
            <person name="Arias-Moreno D.M."/>
            <person name="Jimenez-Jacinto V."/>
            <person name="Jimenez-Bremont J.F."/>
            <person name="Swaminathan K."/>
            <person name="Moose S.P."/>
            <person name="Guerrero-Gonzalez M.L."/>
            <person name="Marino-Ramirez L."/>
            <person name="Landsman D."/>
            <person name="Rodriguez-Kessler M."/>
            <person name="Delgado-Sanchez P."/>
        </authorList>
    </citation>
    <scope>NUCLEOTIDE SEQUENCE</scope>
    <source>
        <tissue evidence="1">Cladode</tissue>
    </source>
</reference>
<sequence length="168" mass="19710">MASNVELIDKLERFICFIPKPIDIGTQQASMPKPIEFKYLIIGKVESPFHAFQAFLNRVISITSTRFAPYKMCHKWPSFIPQPGMILTSHFLILIHQTQPKPMKIVRILNKHLLHPLILVFDQHVYQCRLIICFKRWPTLQIRGQDLPGFIPNRTLRTHWCPSIQQVQ</sequence>
<dbReference type="EMBL" id="GISG01147561">
    <property type="protein sequence ID" value="MBA4646674.1"/>
    <property type="molecule type" value="Transcribed_RNA"/>
</dbReference>
<accession>A0A7C8ZMC0</accession>
<name>A0A7C8ZMC0_OPUST</name>
<dbReference type="AlphaFoldDB" id="A0A7C8ZMC0"/>
<reference evidence="1" key="1">
    <citation type="journal article" date="2013" name="J. Plant Res.">
        <title>Effect of fungi and light on seed germination of three Opuntia species from semiarid lands of central Mexico.</title>
        <authorList>
            <person name="Delgado-Sanchez P."/>
            <person name="Jimenez-Bremont J.F."/>
            <person name="Guerrero-Gonzalez Mde L."/>
            <person name="Flores J."/>
        </authorList>
    </citation>
    <scope>NUCLEOTIDE SEQUENCE</scope>
    <source>
        <tissue evidence="1">Cladode</tissue>
    </source>
</reference>
<organism evidence="1">
    <name type="scientific">Opuntia streptacantha</name>
    <name type="common">Prickly pear cactus</name>
    <name type="synonym">Opuntia cardona</name>
    <dbReference type="NCBI Taxonomy" id="393608"/>
    <lineage>
        <taxon>Eukaryota</taxon>
        <taxon>Viridiplantae</taxon>
        <taxon>Streptophyta</taxon>
        <taxon>Embryophyta</taxon>
        <taxon>Tracheophyta</taxon>
        <taxon>Spermatophyta</taxon>
        <taxon>Magnoliopsida</taxon>
        <taxon>eudicotyledons</taxon>
        <taxon>Gunneridae</taxon>
        <taxon>Pentapetalae</taxon>
        <taxon>Caryophyllales</taxon>
        <taxon>Cactineae</taxon>
        <taxon>Cactaceae</taxon>
        <taxon>Opuntioideae</taxon>
        <taxon>Opuntia</taxon>
    </lineage>
</organism>
<evidence type="ECO:0000313" key="1">
    <source>
        <dbReference type="EMBL" id="MBA4646674.1"/>
    </source>
</evidence>